<evidence type="ECO:0000256" key="2">
    <source>
        <dbReference type="ARBA" id="ARBA00022525"/>
    </source>
</evidence>
<dbReference type="InterPro" id="IPR043504">
    <property type="entry name" value="Peptidase_S1_PA_chymotrypsin"/>
</dbReference>
<evidence type="ECO:0000256" key="5">
    <source>
        <dbReference type="ARBA" id="ARBA00022801"/>
    </source>
</evidence>
<evidence type="ECO:0000256" key="7">
    <source>
        <dbReference type="ARBA" id="ARBA00023145"/>
    </source>
</evidence>
<keyword evidence="8" id="KW-1015">Disulfide bond</keyword>
<feature type="domain" description="Peptidase S1" evidence="12">
    <location>
        <begin position="200"/>
        <end position="451"/>
    </location>
</feature>
<evidence type="ECO:0000256" key="10">
    <source>
        <dbReference type="RuleBase" id="RU363034"/>
    </source>
</evidence>
<dbReference type="PANTHER" id="PTHR24252">
    <property type="entry name" value="ACROSIN-RELATED"/>
    <property type="match status" value="1"/>
</dbReference>
<dbReference type="AlphaFoldDB" id="A0A1L8DQJ0"/>
<evidence type="ECO:0000256" key="8">
    <source>
        <dbReference type="ARBA" id="ARBA00023157"/>
    </source>
</evidence>
<dbReference type="FunFam" id="2.40.10.10:FF:000146">
    <property type="entry name" value="Serine protease 53"/>
    <property type="match status" value="1"/>
</dbReference>
<proteinExistence type="inferred from homology"/>
<dbReference type="PROSITE" id="PS00134">
    <property type="entry name" value="TRYPSIN_HIS"/>
    <property type="match status" value="1"/>
</dbReference>
<organism evidence="13">
    <name type="scientific">Nyssomyia neivai</name>
    <dbReference type="NCBI Taxonomy" id="330878"/>
    <lineage>
        <taxon>Eukaryota</taxon>
        <taxon>Metazoa</taxon>
        <taxon>Ecdysozoa</taxon>
        <taxon>Arthropoda</taxon>
        <taxon>Hexapoda</taxon>
        <taxon>Insecta</taxon>
        <taxon>Pterygota</taxon>
        <taxon>Neoptera</taxon>
        <taxon>Endopterygota</taxon>
        <taxon>Diptera</taxon>
        <taxon>Nematocera</taxon>
        <taxon>Psychodoidea</taxon>
        <taxon>Psychodidae</taxon>
        <taxon>Nyssomyia</taxon>
    </lineage>
</organism>
<dbReference type="InterPro" id="IPR009003">
    <property type="entry name" value="Peptidase_S1_PA"/>
</dbReference>
<dbReference type="GO" id="GO:0006508">
    <property type="term" value="P:proteolysis"/>
    <property type="evidence" value="ECO:0007669"/>
    <property type="project" value="UniProtKB-KW"/>
</dbReference>
<dbReference type="PRINTS" id="PR00722">
    <property type="entry name" value="CHYMOTRYPSIN"/>
</dbReference>
<dbReference type="Gene3D" id="2.40.10.10">
    <property type="entry name" value="Trypsin-like serine proteases"/>
    <property type="match status" value="1"/>
</dbReference>
<dbReference type="GO" id="GO:0005576">
    <property type="term" value="C:extracellular region"/>
    <property type="evidence" value="ECO:0007669"/>
    <property type="project" value="UniProtKB-SubCell"/>
</dbReference>
<comment type="similarity">
    <text evidence="9">Belongs to the peptidase S1 family. CLIP subfamily.</text>
</comment>
<keyword evidence="3 10" id="KW-0645">Protease</keyword>
<accession>A0A1L8DQJ0</accession>
<evidence type="ECO:0000256" key="1">
    <source>
        <dbReference type="ARBA" id="ARBA00004613"/>
    </source>
</evidence>
<evidence type="ECO:0000256" key="11">
    <source>
        <dbReference type="SAM" id="SignalP"/>
    </source>
</evidence>
<dbReference type="InterPro" id="IPR033116">
    <property type="entry name" value="TRYPSIN_SER"/>
</dbReference>
<dbReference type="PANTHER" id="PTHR24252:SF7">
    <property type="entry name" value="HYALIN"/>
    <property type="match status" value="1"/>
</dbReference>
<dbReference type="SMART" id="SM00020">
    <property type="entry name" value="Tryp_SPc"/>
    <property type="match status" value="1"/>
</dbReference>
<keyword evidence="4 11" id="KW-0732">Signal</keyword>
<evidence type="ECO:0000256" key="6">
    <source>
        <dbReference type="ARBA" id="ARBA00022825"/>
    </source>
</evidence>
<keyword evidence="2" id="KW-0964">Secreted</keyword>
<name>A0A1L8DQJ0_9DIPT</name>
<evidence type="ECO:0000256" key="9">
    <source>
        <dbReference type="ARBA" id="ARBA00024195"/>
    </source>
</evidence>
<dbReference type="InterPro" id="IPR018114">
    <property type="entry name" value="TRYPSIN_HIS"/>
</dbReference>
<comment type="subcellular location">
    <subcellularLocation>
        <location evidence="1">Secreted</location>
    </subcellularLocation>
</comment>
<dbReference type="InterPro" id="IPR001254">
    <property type="entry name" value="Trypsin_dom"/>
</dbReference>
<dbReference type="EMBL" id="GFDF01005430">
    <property type="protein sequence ID" value="JAV08654.1"/>
    <property type="molecule type" value="Transcribed_RNA"/>
</dbReference>
<evidence type="ECO:0000313" key="13">
    <source>
        <dbReference type="EMBL" id="JAV08654.1"/>
    </source>
</evidence>
<evidence type="ECO:0000259" key="12">
    <source>
        <dbReference type="PROSITE" id="PS50240"/>
    </source>
</evidence>
<feature type="chain" id="PRO_5012024402" evidence="11">
    <location>
        <begin position="23"/>
        <end position="455"/>
    </location>
</feature>
<evidence type="ECO:0000256" key="3">
    <source>
        <dbReference type="ARBA" id="ARBA00022670"/>
    </source>
</evidence>
<dbReference type="CDD" id="cd00190">
    <property type="entry name" value="Tryp_SPc"/>
    <property type="match status" value="1"/>
</dbReference>
<sequence length="455" mass="51594">MLCSMSLLKVFVILSAAQIAFAQRYDVCSSSGLRYVYMTPELGWIGLGWAWTKQSHKLHNLTLQLDYATSQLPDPDNLGSLKFINLVFTRNNLNEQRWNMVYEWIFPSQQSLPDVRSIVWNGDNICDNTSVDRKQKPHLVKLFATYNDYTKERSLTAEIIENLEATTAAPVPLNNPQTIDDSNTVGCGKVDLTNIYVPLVLEGQTIERGQWPWLVSVYSYSNLRLGFRCGATLISNKLVVTAAHCFFDVYNRQVKPEDVLIILGQYNLKRPQDQGTQIVYPESVNIHPKYQKLNKIDSDIAIIVMPERIRFTTYIRAACLWKGPEDKNSIVGRLGFIAGWGRDENGNFFTELPKQSEIPVVSDEVCLRSHEAFSRITSDVTFCAGWRNGTEGPCNGDSGGPFVFERDGRWTLRGVVSTSLITDGSNTCNLNEYVVFTDVTKFTDWITTFDTDYVY</sequence>
<keyword evidence="5 10" id="KW-0378">Hydrolase</keyword>
<keyword evidence="7" id="KW-0865">Zymogen</keyword>
<evidence type="ECO:0000256" key="4">
    <source>
        <dbReference type="ARBA" id="ARBA00022729"/>
    </source>
</evidence>
<protein>
    <submittedName>
        <fullName evidence="13">Putative trypsin-like serine protease</fullName>
    </submittedName>
</protein>
<dbReference type="PROSITE" id="PS50240">
    <property type="entry name" value="TRYPSIN_DOM"/>
    <property type="match status" value="1"/>
</dbReference>
<dbReference type="Pfam" id="PF00089">
    <property type="entry name" value="Trypsin"/>
    <property type="match status" value="1"/>
</dbReference>
<dbReference type="PROSITE" id="PS00135">
    <property type="entry name" value="TRYPSIN_SER"/>
    <property type="match status" value="1"/>
</dbReference>
<reference evidence="13" key="1">
    <citation type="submission" date="2016-12" db="EMBL/GenBank/DDBJ databases">
        <title>An insight into the sialome and mialome of the sand fly, Nyssomyia neivai.</title>
        <authorList>
            <person name="Sebastian V."/>
            <person name="Goulart T.M."/>
            <person name="Oliveira W."/>
            <person name="Calvo E."/>
            <person name="Oliveira L.F."/>
            <person name="Pinto M.C."/>
            <person name="Rosselino A.M."/>
            <person name="Ribeiro J.M."/>
        </authorList>
    </citation>
    <scope>NUCLEOTIDE SEQUENCE</scope>
</reference>
<keyword evidence="6 10" id="KW-0720">Serine protease</keyword>
<dbReference type="SUPFAM" id="SSF50494">
    <property type="entry name" value="Trypsin-like serine proteases"/>
    <property type="match status" value="1"/>
</dbReference>
<dbReference type="GO" id="GO:0004252">
    <property type="term" value="F:serine-type endopeptidase activity"/>
    <property type="evidence" value="ECO:0007669"/>
    <property type="project" value="InterPro"/>
</dbReference>
<dbReference type="InterPro" id="IPR001314">
    <property type="entry name" value="Peptidase_S1A"/>
</dbReference>
<feature type="signal peptide" evidence="11">
    <location>
        <begin position="1"/>
        <end position="22"/>
    </location>
</feature>